<accession>A0A379LQ15</accession>
<dbReference type="GeneID" id="93674806"/>
<dbReference type="SMART" id="SM00530">
    <property type="entry name" value="HTH_XRE"/>
    <property type="match status" value="1"/>
</dbReference>
<dbReference type="PROSITE" id="PS50943">
    <property type="entry name" value="HTH_CROC1"/>
    <property type="match status" value="1"/>
</dbReference>
<gene>
    <name evidence="2" type="ORF">NCTC11801_04740</name>
</gene>
<sequence length="100" mass="11764">MKNSLISDLAASKLKELRVSHGYKIHDMAIKLNKSDQQLFRYEKGVNKIDLDTIINYLEVLKIDINHFFSELYSEIKRIENQSERNECYVDDCSQVELSH</sequence>
<dbReference type="GO" id="GO:0003677">
    <property type="term" value="F:DNA binding"/>
    <property type="evidence" value="ECO:0007669"/>
    <property type="project" value="InterPro"/>
</dbReference>
<dbReference type="AlphaFoldDB" id="A0A379LQ15"/>
<reference evidence="2 3" key="1">
    <citation type="submission" date="2018-06" db="EMBL/GenBank/DDBJ databases">
        <authorList>
            <consortium name="Pathogen Informatics"/>
            <person name="Doyle S."/>
        </authorList>
    </citation>
    <scope>NUCLEOTIDE SEQUENCE [LARGE SCALE GENOMIC DNA]</scope>
    <source>
        <strain evidence="2 3">NCTC11801</strain>
    </source>
</reference>
<feature type="domain" description="HTH cro/C1-type" evidence="1">
    <location>
        <begin position="14"/>
        <end position="68"/>
    </location>
</feature>
<dbReference type="Proteomes" id="UP000254208">
    <property type="component" value="Unassembled WGS sequence"/>
</dbReference>
<dbReference type="InterPro" id="IPR001387">
    <property type="entry name" value="Cro/C1-type_HTH"/>
</dbReference>
<evidence type="ECO:0000313" key="3">
    <source>
        <dbReference type="Proteomes" id="UP000254208"/>
    </source>
</evidence>
<evidence type="ECO:0000259" key="1">
    <source>
        <dbReference type="PROSITE" id="PS50943"/>
    </source>
</evidence>
<dbReference type="SUPFAM" id="SSF47413">
    <property type="entry name" value="lambda repressor-like DNA-binding domains"/>
    <property type="match status" value="1"/>
</dbReference>
<name>A0A379LQ15_PRORE</name>
<proteinExistence type="predicted"/>
<protein>
    <submittedName>
        <fullName evidence="2">Helix-turn-helix domain</fullName>
    </submittedName>
</protein>
<dbReference type="Gene3D" id="1.10.260.40">
    <property type="entry name" value="lambda repressor-like DNA-binding domains"/>
    <property type="match status" value="1"/>
</dbReference>
<dbReference type="InterPro" id="IPR010982">
    <property type="entry name" value="Lambda_DNA-bd_dom_sf"/>
</dbReference>
<evidence type="ECO:0000313" key="2">
    <source>
        <dbReference type="EMBL" id="SUD99014.1"/>
    </source>
</evidence>
<dbReference type="Pfam" id="PF01381">
    <property type="entry name" value="HTH_3"/>
    <property type="match status" value="1"/>
</dbReference>
<dbReference type="RefSeq" id="WP_115168348.1">
    <property type="nucleotide sequence ID" value="NZ_CP077318.1"/>
</dbReference>
<dbReference type="EMBL" id="UGTZ01000002">
    <property type="protein sequence ID" value="SUD99014.1"/>
    <property type="molecule type" value="Genomic_DNA"/>
</dbReference>
<dbReference type="CDD" id="cd00093">
    <property type="entry name" value="HTH_XRE"/>
    <property type="match status" value="1"/>
</dbReference>
<organism evidence="2 3">
    <name type="scientific">Providencia rettgeri</name>
    <dbReference type="NCBI Taxonomy" id="587"/>
    <lineage>
        <taxon>Bacteria</taxon>
        <taxon>Pseudomonadati</taxon>
        <taxon>Pseudomonadota</taxon>
        <taxon>Gammaproteobacteria</taxon>
        <taxon>Enterobacterales</taxon>
        <taxon>Morganellaceae</taxon>
        <taxon>Providencia</taxon>
    </lineage>
</organism>